<feature type="region of interest" description="Disordered" evidence="1">
    <location>
        <begin position="295"/>
        <end position="385"/>
    </location>
</feature>
<reference evidence="2" key="1">
    <citation type="submission" date="2021-12" db="EMBL/GenBank/DDBJ databases">
        <title>Black yeast isolated from Biological Soil Crust.</title>
        <authorList>
            <person name="Kurbessoian T."/>
        </authorList>
    </citation>
    <scope>NUCLEOTIDE SEQUENCE</scope>
    <source>
        <strain evidence="2">CCFEE 5208</strain>
    </source>
</reference>
<feature type="compositionally biased region" description="Low complexity" evidence="1">
    <location>
        <begin position="439"/>
        <end position="451"/>
    </location>
</feature>
<feature type="compositionally biased region" description="Basic and acidic residues" evidence="1">
    <location>
        <begin position="255"/>
        <end position="266"/>
    </location>
</feature>
<protein>
    <submittedName>
        <fullName evidence="2">Uncharacterized protein</fullName>
    </submittedName>
</protein>
<feature type="region of interest" description="Disordered" evidence="1">
    <location>
        <begin position="234"/>
        <end position="269"/>
    </location>
</feature>
<name>A0AAN6G1E8_9PEZI</name>
<feature type="region of interest" description="Disordered" evidence="1">
    <location>
        <begin position="651"/>
        <end position="675"/>
    </location>
</feature>
<evidence type="ECO:0000313" key="2">
    <source>
        <dbReference type="EMBL" id="KAK0327002.1"/>
    </source>
</evidence>
<feature type="region of interest" description="Disordered" evidence="1">
    <location>
        <begin position="424"/>
        <end position="459"/>
    </location>
</feature>
<feature type="compositionally biased region" description="Gly residues" evidence="1">
    <location>
        <begin position="368"/>
        <end position="379"/>
    </location>
</feature>
<proteinExistence type="predicted"/>
<evidence type="ECO:0000256" key="1">
    <source>
        <dbReference type="SAM" id="MobiDB-lite"/>
    </source>
</evidence>
<feature type="compositionally biased region" description="Basic and acidic residues" evidence="1">
    <location>
        <begin position="308"/>
        <end position="322"/>
    </location>
</feature>
<feature type="compositionally biased region" description="Low complexity" evidence="1">
    <location>
        <begin position="295"/>
        <end position="305"/>
    </location>
</feature>
<feature type="region of interest" description="Disordered" evidence="1">
    <location>
        <begin position="204"/>
        <end position="223"/>
    </location>
</feature>
<evidence type="ECO:0000313" key="3">
    <source>
        <dbReference type="Proteomes" id="UP001168146"/>
    </source>
</evidence>
<comment type="caution">
    <text evidence="2">The sequence shown here is derived from an EMBL/GenBank/DDBJ whole genome shotgun (WGS) entry which is preliminary data.</text>
</comment>
<organism evidence="2 3">
    <name type="scientific">Friedmanniomyces endolithicus</name>
    <dbReference type="NCBI Taxonomy" id="329885"/>
    <lineage>
        <taxon>Eukaryota</taxon>
        <taxon>Fungi</taxon>
        <taxon>Dikarya</taxon>
        <taxon>Ascomycota</taxon>
        <taxon>Pezizomycotina</taxon>
        <taxon>Dothideomycetes</taxon>
        <taxon>Dothideomycetidae</taxon>
        <taxon>Mycosphaerellales</taxon>
        <taxon>Teratosphaeriaceae</taxon>
        <taxon>Friedmanniomyces</taxon>
    </lineage>
</organism>
<sequence length="728" mass="76233">MLALIYVGLFAVIGFFARLDITQTALFSFPTFAKMLDAPPPHSGVLSDSSVITATPDDDAVTIVWSEWVNPTLTSTPTPTPTPALRLVCPLNGASHGVIPGVTTCEVRSTYATMADEGVSWPGDITSLELDTPSFPVASAMLLTSLLLGAGLLVVCRCLLPVLGISLAEMHAPRQEQTARPAVEASPDTHLLTRYGTVDAAGDMTTRKFARPPTSAKTEGSAWVSRLCAERAASVAGEEQQKKKKKKKQPLRACWKGERAKQEKPALRSAVHWEGVEEEGTPAGGPLQVPRTVDAAESAAGVASGADGGKRADPKAPDHAGGDGRATPRSTVSPAVEVKSGKAPGSTTAPGGGGGVEKAKRGVVIRGTRGGRSARGGSGVSAESRRWRVGKKCQRNQLERQCELVATWKRHELLCGRLAARRQRHAATSAPPPPPPATPHSASVPAAPAQARIGGPMSWEPTDDAVDALALDLADMNFLAPGEHALDMEDVAWHSTAPTHPGDIIMAETLPNPAPASGLAAPPAGDVCMADVTPNGAPDVQMADAVVAKSIPIAMQAVGAALALPICFYRAPMPAQQLPQAQAAWPSQEVQTAQVAQAVSQEVQAAQAVQAVRVQDVQAYVAAQVPTIHQAPMPAQQQRRTNRLAGAARKQLGGSPLRSMSNARPTPAKVSADVTPGPTEHEMYCPRENCGQITWKSMATCKVCKEKKPGAETATYAIPGDHQPHGNE</sequence>
<dbReference type="EMBL" id="JASUXU010000003">
    <property type="protein sequence ID" value="KAK0327002.1"/>
    <property type="molecule type" value="Genomic_DNA"/>
</dbReference>
<accession>A0AAN6G1E8</accession>
<dbReference type="AlphaFoldDB" id="A0AAN6G1E8"/>
<gene>
    <name evidence="2" type="ORF">LTR82_001762</name>
</gene>
<dbReference type="Proteomes" id="UP001168146">
    <property type="component" value="Unassembled WGS sequence"/>
</dbReference>